<dbReference type="AlphaFoldDB" id="A0A6A5U4Q2"/>
<dbReference type="EMBL" id="ML976984">
    <property type="protein sequence ID" value="KAF1959851.1"/>
    <property type="molecule type" value="Genomic_DNA"/>
</dbReference>
<evidence type="ECO:0000313" key="1">
    <source>
        <dbReference type="EMBL" id="KAF1959851.1"/>
    </source>
</evidence>
<reference evidence="1" key="1">
    <citation type="journal article" date="2020" name="Stud. Mycol.">
        <title>101 Dothideomycetes genomes: a test case for predicting lifestyles and emergence of pathogens.</title>
        <authorList>
            <person name="Haridas S."/>
            <person name="Albert R."/>
            <person name="Binder M."/>
            <person name="Bloem J."/>
            <person name="Labutti K."/>
            <person name="Salamov A."/>
            <person name="Andreopoulos B."/>
            <person name="Baker S."/>
            <person name="Barry K."/>
            <person name="Bills G."/>
            <person name="Bluhm B."/>
            <person name="Cannon C."/>
            <person name="Castanera R."/>
            <person name="Culley D."/>
            <person name="Daum C."/>
            <person name="Ezra D."/>
            <person name="Gonzalez J."/>
            <person name="Henrissat B."/>
            <person name="Kuo A."/>
            <person name="Liang C."/>
            <person name="Lipzen A."/>
            <person name="Lutzoni F."/>
            <person name="Magnuson J."/>
            <person name="Mondo S."/>
            <person name="Nolan M."/>
            <person name="Ohm R."/>
            <person name="Pangilinan J."/>
            <person name="Park H.-J."/>
            <person name="Ramirez L."/>
            <person name="Alfaro M."/>
            <person name="Sun H."/>
            <person name="Tritt A."/>
            <person name="Yoshinaga Y."/>
            <person name="Zwiers L.-H."/>
            <person name="Turgeon B."/>
            <person name="Goodwin S."/>
            <person name="Spatafora J."/>
            <person name="Crous P."/>
            <person name="Grigoriev I."/>
        </authorList>
    </citation>
    <scope>NUCLEOTIDE SEQUENCE</scope>
    <source>
        <strain evidence="1">CBS 675.92</strain>
    </source>
</reference>
<dbReference type="Proteomes" id="UP000800035">
    <property type="component" value="Unassembled WGS sequence"/>
</dbReference>
<name>A0A6A5U4Q2_9PLEO</name>
<protein>
    <submittedName>
        <fullName evidence="1">Uncharacterized protein</fullName>
    </submittedName>
</protein>
<organism evidence="1 2">
    <name type="scientific">Byssothecium circinans</name>
    <dbReference type="NCBI Taxonomy" id="147558"/>
    <lineage>
        <taxon>Eukaryota</taxon>
        <taxon>Fungi</taxon>
        <taxon>Dikarya</taxon>
        <taxon>Ascomycota</taxon>
        <taxon>Pezizomycotina</taxon>
        <taxon>Dothideomycetes</taxon>
        <taxon>Pleosporomycetidae</taxon>
        <taxon>Pleosporales</taxon>
        <taxon>Massarineae</taxon>
        <taxon>Massarinaceae</taxon>
        <taxon>Byssothecium</taxon>
    </lineage>
</organism>
<accession>A0A6A5U4Q2</accession>
<sequence length="157" mass="17707">MKVTFRDFSDQIMEKEICQALRLGLQKFEERFIAWEAKFADVATTSQSGSIPGIPGPEQYQVSKSQRIVLLSRLGSKGDEMRGTCILNVCLKASFSSVDLLDLDKDRELPYRSLSHCHLLLYQNTGRLLTESCQIGPFYLPPHPWHTTGAETTAELI</sequence>
<gene>
    <name evidence="1" type="ORF">CC80DRAFT_311824</name>
</gene>
<evidence type="ECO:0000313" key="2">
    <source>
        <dbReference type="Proteomes" id="UP000800035"/>
    </source>
</evidence>
<keyword evidence="2" id="KW-1185">Reference proteome</keyword>
<proteinExistence type="predicted"/>